<keyword evidence="10" id="KW-0812">Transmembrane</keyword>
<dbReference type="CDD" id="cd14014">
    <property type="entry name" value="STKc_PknB_like"/>
    <property type="match status" value="1"/>
</dbReference>
<evidence type="ECO:0000313" key="12">
    <source>
        <dbReference type="EMBL" id="SMP71640.1"/>
    </source>
</evidence>
<accession>A0ABY1QJR2</accession>
<evidence type="ECO:0000256" key="1">
    <source>
        <dbReference type="ARBA" id="ARBA00004300"/>
    </source>
</evidence>
<evidence type="ECO:0000259" key="11">
    <source>
        <dbReference type="PROSITE" id="PS50011"/>
    </source>
</evidence>
<dbReference type="RefSeq" id="WP_283434480.1">
    <property type="nucleotide sequence ID" value="NZ_FXUG01000014.1"/>
</dbReference>
<feature type="region of interest" description="Disordered" evidence="9">
    <location>
        <begin position="157"/>
        <end position="186"/>
    </location>
</feature>
<keyword evidence="10" id="KW-0472">Membrane</keyword>
<feature type="transmembrane region" description="Helical" evidence="10">
    <location>
        <begin position="334"/>
        <end position="353"/>
    </location>
</feature>
<comment type="similarity">
    <text evidence="3">Belongs to the protein kinase superfamily. NEK Ser/Thr protein kinase family. NIMA subfamily.</text>
</comment>
<comment type="caution">
    <text evidence="12">The sequence shown here is derived from an EMBL/GenBank/DDBJ whole genome shotgun (WGS) entry which is preliminary data.</text>
</comment>
<dbReference type="InterPro" id="IPR011009">
    <property type="entry name" value="Kinase-like_dom_sf"/>
</dbReference>
<evidence type="ECO:0000256" key="9">
    <source>
        <dbReference type="SAM" id="MobiDB-lite"/>
    </source>
</evidence>
<comment type="subcellular location">
    <subcellularLocation>
        <location evidence="1">Cytoplasm</location>
        <location evidence="1">Cytoskeleton</location>
        <location evidence="1">Microtubule organizing center</location>
        <location evidence="1">Centrosome</location>
    </subcellularLocation>
    <subcellularLocation>
        <location evidence="2">Cytoplasm</location>
        <location evidence="2">Cytoskeleton</location>
        <location evidence="2">Spindle pole</location>
    </subcellularLocation>
</comment>
<evidence type="ECO:0000256" key="2">
    <source>
        <dbReference type="ARBA" id="ARBA00004647"/>
    </source>
</evidence>
<evidence type="ECO:0000313" key="13">
    <source>
        <dbReference type="Proteomes" id="UP001158067"/>
    </source>
</evidence>
<organism evidence="12 13">
    <name type="scientific">Neorhodopirellula lusitana</name>
    <dbReference type="NCBI Taxonomy" id="445327"/>
    <lineage>
        <taxon>Bacteria</taxon>
        <taxon>Pseudomonadati</taxon>
        <taxon>Planctomycetota</taxon>
        <taxon>Planctomycetia</taxon>
        <taxon>Pirellulales</taxon>
        <taxon>Pirellulaceae</taxon>
        <taxon>Neorhodopirellula</taxon>
    </lineage>
</organism>
<reference evidence="12 13" key="1">
    <citation type="submission" date="2017-05" db="EMBL/GenBank/DDBJ databases">
        <authorList>
            <person name="Varghese N."/>
            <person name="Submissions S."/>
        </authorList>
    </citation>
    <scope>NUCLEOTIDE SEQUENCE [LARGE SCALE GENOMIC DNA]</scope>
    <source>
        <strain evidence="12 13">DSM 25457</strain>
    </source>
</reference>
<evidence type="ECO:0000256" key="8">
    <source>
        <dbReference type="ARBA" id="ARBA00023212"/>
    </source>
</evidence>
<keyword evidence="4" id="KW-0808">Transferase</keyword>
<dbReference type="Proteomes" id="UP001158067">
    <property type="component" value="Unassembled WGS sequence"/>
</dbReference>
<dbReference type="Gene3D" id="3.30.200.20">
    <property type="entry name" value="Phosphorylase Kinase, domain 1"/>
    <property type="match status" value="1"/>
</dbReference>
<evidence type="ECO:0000256" key="7">
    <source>
        <dbReference type="ARBA" id="ARBA00022840"/>
    </source>
</evidence>
<dbReference type="InterPro" id="IPR001245">
    <property type="entry name" value="Ser-Thr/Tyr_kinase_cat_dom"/>
</dbReference>
<dbReference type="Gene3D" id="1.10.510.10">
    <property type="entry name" value="Transferase(Phosphotransferase) domain 1"/>
    <property type="match status" value="1"/>
</dbReference>
<keyword evidence="13" id="KW-1185">Reference proteome</keyword>
<sequence>MALSKLGPLALESPLGANPTSKDARVWRAVHIKMRKSVAVRVFHVAFAGTIESRTAFAAEWDRLKQLDHPAIVKCYGGGFENAEAYLAHELIEGPTLAEEIERRGRLPWETVLDWAEPIIDAIAYLHANNIVHGRLAPDKVIIAGLSPVLTDVRGEDGTAPFRSGPYHTQRPPSPIELQRRPPEAPGMNDAVTRRSDLYQFGAMLYEALTGTPPISGKTVQEVTANLQFQTPMKVASTAMETPVWVDTLVMQLLSRDPNQRPVSADAVKLQLAEVRRRSMSRGGVAEHASAGFTPLVQSDQSTREEARSLLGRDKPEPTRRRSSMDATPWHDKAIILLPILGLILAMLVWVSWPANEDKMRERAQALLDEGTRSSMSQARISYLQPLLGQFPEGKHANWAAEQIDRVRMLEAEHALTVKLNRNLPLRNEAERLCAEAMRFEKFGDDSTAVDKYQSLITLLGQSGKDTGLSEEQVAEYRPLVNLARSKIADISSSPEQSEAARILTTKLDEADRLFAQGSTVGAKKIWYSIVELYDGNAAVEPFVEVAQNRLSETSASKSVERLP</sequence>
<protein>
    <recommendedName>
        <fullName evidence="11">Protein kinase domain-containing protein</fullName>
    </recommendedName>
</protein>
<dbReference type="Pfam" id="PF07714">
    <property type="entry name" value="PK_Tyr_Ser-Thr"/>
    <property type="match status" value="1"/>
</dbReference>
<keyword evidence="10" id="KW-1133">Transmembrane helix</keyword>
<keyword evidence="6" id="KW-0418">Kinase</keyword>
<keyword evidence="5" id="KW-0547">Nucleotide-binding</keyword>
<evidence type="ECO:0000256" key="6">
    <source>
        <dbReference type="ARBA" id="ARBA00022777"/>
    </source>
</evidence>
<keyword evidence="8" id="KW-0206">Cytoskeleton</keyword>
<name>A0ABY1QJR2_9BACT</name>
<dbReference type="InterPro" id="IPR000719">
    <property type="entry name" value="Prot_kinase_dom"/>
</dbReference>
<dbReference type="PANTHER" id="PTHR43289">
    <property type="entry name" value="MITOGEN-ACTIVATED PROTEIN KINASE KINASE KINASE 20-RELATED"/>
    <property type="match status" value="1"/>
</dbReference>
<proteinExistence type="inferred from homology"/>
<evidence type="ECO:0000256" key="10">
    <source>
        <dbReference type="SAM" id="Phobius"/>
    </source>
</evidence>
<evidence type="ECO:0000256" key="5">
    <source>
        <dbReference type="ARBA" id="ARBA00022741"/>
    </source>
</evidence>
<keyword evidence="7" id="KW-0067">ATP-binding</keyword>
<gene>
    <name evidence="12" type="ORF">SAMN06265222_11488</name>
</gene>
<feature type="region of interest" description="Disordered" evidence="9">
    <location>
        <begin position="281"/>
        <end position="326"/>
    </location>
</feature>
<dbReference type="EMBL" id="FXUG01000014">
    <property type="protein sequence ID" value="SMP71640.1"/>
    <property type="molecule type" value="Genomic_DNA"/>
</dbReference>
<evidence type="ECO:0000256" key="4">
    <source>
        <dbReference type="ARBA" id="ARBA00022679"/>
    </source>
</evidence>
<evidence type="ECO:0000256" key="3">
    <source>
        <dbReference type="ARBA" id="ARBA00010886"/>
    </source>
</evidence>
<dbReference type="PROSITE" id="PS50011">
    <property type="entry name" value="PROTEIN_KINASE_DOM"/>
    <property type="match status" value="1"/>
</dbReference>
<feature type="compositionally biased region" description="Basic and acidic residues" evidence="9">
    <location>
        <begin position="302"/>
        <end position="326"/>
    </location>
</feature>
<dbReference type="SUPFAM" id="SSF56112">
    <property type="entry name" value="Protein kinase-like (PK-like)"/>
    <property type="match status" value="1"/>
</dbReference>
<dbReference type="PANTHER" id="PTHR43289:SF34">
    <property type="entry name" value="SERINE_THREONINE-PROTEIN KINASE YBDM-RELATED"/>
    <property type="match status" value="1"/>
</dbReference>
<feature type="domain" description="Protein kinase" evidence="11">
    <location>
        <begin position="9"/>
        <end position="273"/>
    </location>
</feature>
<keyword evidence="8" id="KW-0963">Cytoplasm</keyword>